<dbReference type="SUPFAM" id="SSF52540">
    <property type="entry name" value="P-loop containing nucleoside triphosphate hydrolases"/>
    <property type="match status" value="1"/>
</dbReference>
<dbReference type="InterPro" id="IPR011990">
    <property type="entry name" value="TPR-like_helical_dom_sf"/>
</dbReference>
<dbReference type="SMART" id="SM00421">
    <property type="entry name" value="HTH_LUXR"/>
    <property type="match status" value="1"/>
</dbReference>
<dbReference type="PROSITE" id="PS50043">
    <property type="entry name" value="HTH_LUXR_2"/>
    <property type="match status" value="1"/>
</dbReference>
<keyword evidence="3" id="KW-0804">Transcription</keyword>
<dbReference type="InterPro" id="IPR059106">
    <property type="entry name" value="WHD_MalT"/>
</dbReference>
<reference evidence="6" key="1">
    <citation type="submission" date="2024-05" db="EMBL/GenBank/DDBJ databases">
        <authorList>
            <person name="Yu L."/>
        </authorList>
    </citation>
    <scope>NUCLEOTIDE SEQUENCE</scope>
    <source>
        <strain evidence="6">G08B096</strain>
    </source>
</reference>
<dbReference type="InterPro" id="IPR003593">
    <property type="entry name" value="AAA+_ATPase"/>
</dbReference>
<name>A0AAU7W454_9MICO</name>
<dbReference type="InterPro" id="IPR000792">
    <property type="entry name" value="Tscrpt_reg_LuxR_C"/>
</dbReference>
<gene>
    <name evidence="6" type="ORF">ABIQ69_08905</name>
</gene>
<dbReference type="GO" id="GO:0016887">
    <property type="term" value="F:ATP hydrolysis activity"/>
    <property type="evidence" value="ECO:0007669"/>
    <property type="project" value="InterPro"/>
</dbReference>
<dbReference type="PANTHER" id="PTHR44688:SF25">
    <property type="entry name" value="HTH LUXR-TYPE DOMAIN-CONTAINING PROTEIN"/>
    <property type="match status" value="1"/>
</dbReference>
<dbReference type="Pfam" id="PF00196">
    <property type="entry name" value="GerE"/>
    <property type="match status" value="1"/>
</dbReference>
<dbReference type="SMART" id="SM00382">
    <property type="entry name" value="AAA"/>
    <property type="match status" value="1"/>
</dbReference>
<accession>A0AAU7W454</accession>
<dbReference type="EMBL" id="CP158374">
    <property type="protein sequence ID" value="XBX80742.1"/>
    <property type="molecule type" value="Genomic_DNA"/>
</dbReference>
<keyword evidence="2" id="KW-0238">DNA-binding</keyword>
<protein>
    <submittedName>
        <fullName evidence="6">AAA family ATPase</fullName>
    </submittedName>
</protein>
<sequence>MEQEGALRQADRAGGPAVDERAASPDRGPLVSRARIIERARRAASIVAITAPAGYGKSTLLREWAGSEDRPAVSLTLRPFDNEPSALLSALATAFAAAVPEVDTFMTIAEQPAVGTAVLGQMAPKLAVAISRVPDPFVLMIDDVHEASADGCQDVLEVALARIPAGSQVVLASRQTQPFLGRLRPTGDVLEIGAADLRLDAAGARQVFVRLGAAGLSDVDFDRLLERTEGWPTGVALAALVAREGGDPVGVVGDDQTIAEYLYRACFARLDESDREFLRRTAIFDEVIAACSDAVLGRVDSKATLHDLESRGLFLVAVDRRQGRYRYHQLFREFLLGELEREEAGHEAQLHQDAAAWYETHEMMSHAIDHLLAGGEHERSVRLVAERAQSAYQAGDIAAIERWMTELGETAICSYPPLVVLAGLRAVLDGHAAEADHWANLLERMDDDRPAELGLPTLASGRAMLRAIMWRDGLESALRDATYGVSCEPPSSAWRDQALHLLGWALQLSGDVEGAVAAYEESVRQAMLFGNADSILLSEAELAIIELDAGSLDAAGAHAERALDVIDASGLHGYLTTCLALAVSARIALRRRETARAERLLARAMRDRVLCTYVTPVFAIKVRIELSRAYITLGNTATAAHLLHEIEELQRLRPAIGTLADVVDDVRASLDKSRALLGGSPLTPAELRLVPYLQTHLTISEIADRLFVTRNTVSSQVGSIYRKLQVTTRSAAVERAAEIGLLG</sequence>
<dbReference type="Gene3D" id="1.25.40.10">
    <property type="entry name" value="Tetratricopeptide repeat domain"/>
    <property type="match status" value="1"/>
</dbReference>
<organism evidence="6">
    <name type="scientific">Agromyces sp. G08B096</name>
    <dbReference type="NCBI Taxonomy" id="3156399"/>
    <lineage>
        <taxon>Bacteria</taxon>
        <taxon>Bacillati</taxon>
        <taxon>Actinomycetota</taxon>
        <taxon>Actinomycetes</taxon>
        <taxon>Micrococcales</taxon>
        <taxon>Microbacteriaceae</taxon>
        <taxon>Agromyces</taxon>
    </lineage>
</organism>
<dbReference type="Pfam" id="PF25873">
    <property type="entry name" value="WHD_MalT"/>
    <property type="match status" value="1"/>
</dbReference>
<dbReference type="Gene3D" id="1.10.10.10">
    <property type="entry name" value="Winged helix-like DNA-binding domain superfamily/Winged helix DNA-binding domain"/>
    <property type="match status" value="1"/>
</dbReference>
<dbReference type="InterPro" id="IPR036388">
    <property type="entry name" value="WH-like_DNA-bd_sf"/>
</dbReference>
<dbReference type="GO" id="GO:0006355">
    <property type="term" value="P:regulation of DNA-templated transcription"/>
    <property type="evidence" value="ECO:0007669"/>
    <property type="project" value="InterPro"/>
</dbReference>
<evidence type="ECO:0000313" key="6">
    <source>
        <dbReference type="EMBL" id="XBX80742.1"/>
    </source>
</evidence>
<dbReference type="GO" id="GO:0003677">
    <property type="term" value="F:DNA binding"/>
    <property type="evidence" value="ECO:0007669"/>
    <property type="project" value="UniProtKB-KW"/>
</dbReference>
<dbReference type="Pfam" id="PF13401">
    <property type="entry name" value="AAA_22"/>
    <property type="match status" value="1"/>
</dbReference>
<evidence type="ECO:0000256" key="4">
    <source>
        <dbReference type="SAM" id="MobiDB-lite"/>
    </source>
</evidence>
<evidence type="ECO:0000259" key="5">
    <source>
        <dbReference type="PROSITE" id="PS50043"/>
    </source>
</evidence>
<dbReference type="AlphaFoldDB" id="A0AAU7W454"/>
<keyword evidence="1" id="KW-0805">Transcription regulation</keyword>
<evidence type="ECO:0000256" key="1">
    <source>
        <dbReference type="ARBA" id="ARBA00023015"/>
    </source>
</evidence>
<evidence type="ECO:0000256" key="2">
    <source>
        <dbReference type="ARBA" id="ARBA00023125"/>
    </source>
</evidence>
<dbReference type="InterPro" id="IPR027417">
    <property type="entry name" value="P-loop_NTPase"/>
</dbReference>
<feature type="region of interest" description="Disordered" evidence="4">
    <location>
        <begin position="1"/>
        <end position="26"/>
    </location>
</feature>
<dbReference type="PANTHER" id="PTHR44688">
    <property type="entry name" value="DNA-BINDING TRANSCRIPTIONAL ACTIVATOR DEVR_DOSR"/>
    <property type="match status" value="1"/>
</dbReference>
<dbReference type="SUPFAM" id="SSF46894">
    <property type="entry name" value="C-terminal effector domain of the bipartite response regulators"/>
    <property type="match status" value="1"/>
</dbReference>
<proteinExistence type="predicted"/>
<feature type="domain" description="HTH luxR-type" evidence="5">
    <location>
        <begin position="675"/>
        <end position="740"/>
    </location>
</feature>
<dbReference type="InterPro" id="IPR016032">
    <property type="entry name" value="Sig_transdc_resp-reg_C-effctor"/>
</dbReference>
<evidence type="ECO:0000256" key="3">
    <source>
        <dbReference type="ARBA" id="ARBA00023163"/>
    </source>
</evidence>
<dbReference type="InterPro" id="IPR049945">
    <property type="entry name" value="AAA_22"/>
</dbReference>
<dbReference type="RefSeq" id="WP_350346768.1">
    <property type="nucleotide sequence ID" value="NZ_CP158374.1"/>
</dbReference>